<dbReference type="PANTHER" id="PTHR13696">
    <property type="entry name" value="P-LOOP CONTAINING NUCLEOSIDE TRIPHOSPHATE HYDROLASE"/>
    <property type="match status" value="1"/>
</dbReference>
<dbReference type="CDD" id="cd02042">
    <property type="entry name" value="ParAB_family"/>
    <property type="match status" value="1"/>
</dbReference>
<dbReference type="InterPro" id="IPR027417">
    <property type="entry name" value="P-loop_NTPase"/>
</dbReference>
<evidence type="ECO:0000313" key="3">
    <source>
        <dbReference type="Proteomes" id="UP000481339"/>
    </source>
</evidence>
<dbReference type="Gene3D" id="3.40.50.300">
    <property type="entry name" value="P-loop containing nucleotide triphosphate hydrolases"/>
    <property type="match status" value="1"/>
</dbReference>
<name>A0A7C8BP90_9MICO</name>
<dbReference type="OrthoDB" id="345269at2"/>
<evidence type="ECO:0000313" key="2">
    <source>
        <dbReference type="EMBL" id="KAB1632995.1"/>
    </source>
</evidence>
<protein>
    <submittedName>
        <fullName evidence="2">ParA family protein</fullName>
    </submittedName>
</protein>
<proteinExistence type="predicted"/>
<accession>A0A7C8BP90</accession>
<evidence type="ECO:0000259" key="1">
    <source>
        <dbReference type="Pfam" id="PF13614"/>
    </source>
</evidence>
<gene>
    <name evidence="2" type="ORF">F8O02_03860</name>
</gene>
<organism evidence="2 3">
    <name type="scientific">Pseudoclavibacter caeni</name>
    <dbReference type="NCBI Taxonomy" id="908846"/>
    <lineage>
        <taxon>Bacteria</taxon>
        <taxon>Bacillati</taxon>
        <taxon>Actinomycetota</taxon>
        <taxon>Actinomycetes</taxon>
        <taxon>Micrococcales</taxon>
        <taxon>Microbacteriaceae</taxon>
        <taxon>Pseudoclavibacter</taxon>
    </lineage>
</organism>
<dbReference type="SUPFAM" id="SSF52540">
    <property type="entry name" value="P-loop containing nucleoside triphosphate hydrolases"/>
    <property type="match status" value="1"/>
</dbReference>
<dbReference type="RefSeq" id="WP_158035917.1">
    <property type="nucleotide sequence ID" value="NZ_BAAAZV010000003.1"/>
</dbReference>
<dbReference type="InterPro" id="IPR050678">
    <property type="entry name" value="DNA_Partitioning_ATPase"/>
</dbReference>
<keyword evidence="3" id="KW-1185">Reference proteome</keyword>
<dbReference type="PANTHER" id="PTHR13696:SF52">
    <property type="entry name" value="PARA FAMILY PROTEIN CT_582"/>
    <property type="match status" value="1"/>
</dbReference>
<sequence length="282" mass="30628">MDVLSVSSLKGGVGKTTVALGLASAALARGRRTLLVDIDPQTDLTTGLAVDPGSALTIADVLRNPSPDVVRQAIVSSAWTKDRALSVDVLVGSPRAIEFDAPAPRPRDLWKLDEALALIEDAYDIVIIDCPPSLNALTRNAWLASDEVLIVTEPSLFAVSAVGRAFKAMDELSEAQDVPVRALGVLVNRFRKQSIEHEFRVSELEQLYPRQLIDVRLPERASLQQAQGSARPVHSWPSESGKKMAAQFDQVLDIFEDAVRGIAHQGHGHAERRAVSKADQHR</sequence>
<dbReference type="EMBL" id="WBKA01000002">
    <property type="protein sequence ID" value="KAB1632995.1"/>
    <property type="molecule type" value="Genomic_DNA"/>
</dbReference>
<dbReference type="InterPro" id="IPR025669">
    <property type="entry name" value="AAA_dom"/>
</dbReference>
<feature type="domain" description="AAA" evidence="1">
    <location>
        <begin position="2"/>
        <end position="174"/>
    </location>
</feature>
<dbReference type="Proteomes" id="UP000481339">
    <property type="component" value="Unassembled WGS sequence"/>
</dbReference>
<dbReference type="Pfam" id="PF13614">
    <property type="entry name" value="AAA_31"/>
    <property type="match status" value="1"/>
</dbReference>
<dbReference type="AlphaFoldDB" id="A0A7C8BP90"/>
<reference evidence="2 3" key="1">
    <citation type="submission" date="2019-09" db="EMBL/GenBank/DDBJ databases">
        <title>Phylogeny of genus Pseudoclavibacter and closely related genus.</title>
        <authorList>
            <person name="Li Y."/>
        </authorList>
    </citation>
    <scope>NUCLEOTIDE SEQUENCE [LARGE SCALE GENOMIC DNA]</scope>
    <source>
        <strain evidence="2 3">JCM 16921</strain>
    </source>
</reference>
<comment type="caution">
    <text evidence="2">The sequence shown here is derived from an EMBL/GenBank/DDBJ whole genome shotgun (WGS) entry which is preliminary data.</text>
</comment>